<accession>A0A3M7PH63</accession>
<evidence type="ECO:0000313" key="1">
    <source>
        <dbReference type="EMBL" id="RMZ98368.1"/>
    </source>
</evidence>
<reference evidence="1 2" key="1">
    <citation type="journal article" date="2018" name="Sci. Rep.">
        <title>Genomic signatures of local adaptation to the degree of environmental predictability in rotifers.</title>
        <authorList>
            <person name="Franch-Gras L."/>
            <person name="Hahn C."/>
            <person name="Garcia-Roger E.M."/>
            <person name="Carmona M.J."/>
            <person name="Serra M."/>
            <person name="Gomez A."/>
        </authorList>
    </citation>
    <scope>NUCLEOTIDE SEQUENCE [LARGE SCALE GENOMIC DNA]</scope>
    <source>
        <strain evidence="1">HYR1</strain>
    </source>
</reference>
<keyword evidence="2" id="KW-1185">Reference proteome</keyword>
<protein>
    <submittedName>
        <fullName evidence="1">Uncharacterized protein</fullName>
    </submittedName>
</protein>
<dbReference type="OrthoDB" id="10007243at2759"/>
<dbReference type="Proteomes" id="UP000276133">
    <property type="component" value="Unassembled WGS sequence"/>
</dbReference>
<dbReference type="AlphaFoldDB" id="A0A3M7PH63"/>
<proteinExistence type="predicted"/>
<gene>
    <name evidence="1" type="ORF">BpHYR1_015210</name>
</gene>
<name>A0A3M7PH63_BRAPC</name>
<organism evidence="1 2">
    <name type="scientific">Brachionus plicatilis</name>
    <name type="common">Marine rotifer</name>
    <name type="synonym">Brachionus muelleri</name>
    <dbReference type="NCBI Taxonomy" id="10195"/>
    <lineage>
        <taxon>Eukaryota</taxon>
        <taxon>Metazoa</taxon>
        <taxon>Spiralia</taxon>
        <taxon>Gnathifera</taxon>
        <taxon>Rotifera</taxon>
        <taxon>Eurotatoria</taxon>
        <taxon>Monogononta</taxon>
        <taxon>Pseudotrocha</taxon>
        <taxon>Ploima</taxon>
        <taxon>Brachionidae</taxon>
        <taxon>Brachionus</taxon>
    </lineage>
</organism>
<sequence>MKEVAIIYRWFMKYPNVTISNLALFSASGDTNDAAFPYPSDSLKSYKFQTQNKLYGGQLIFVNCQLNMTNISSEKALQA</sequence>
<comment type="caution">
    <text evidence="1">The sequence shown here is derived from an EMBL/GenBank/DDBJ whole genome shotgun (WGS) entry which is preliminary data.</text>
</comment>
<evidence type="ECO:0000313" key="2">
    <source>
        <dbReference type="Proteomes" id="UP000276133"/>
    </source>
</evidence>
<dbReference type="EMBL" id="REGN01010819">
    <property type="protein sequence ID" value="RMZ98368.1"/>
    <property type="molecule type" value="Genomic_DNA"/>
</dbReference>